<organism evidence="2 3">
    <name type="scientific">Cymbomonas tetramitiformis</name>
    <dbReference type="NCBI Taxonomy" id="36881"/>
    <lineage>
        <taxon>Eukaryota</taxon>
        <taxon>Viridiplantae</taxon>
        <taxon>Chlorophyta</taxon>
        <taxon>Pyramimonadophyceae</taxon>
        <taxon>Pyramimonadales</taxon>
        <taxon>Pyramimonadaceae</taxon>
        <taxon>Cymbomonas</taxon>
    </lineage>
</organism>
<gene>
    <name evidence="2" type="ORF">CYMTET_12444</name>
</gene>
<sequence>MSRVWKAVGVRTDPAEERSPLEHLMQNSRLILAFAFGVCLIAATYIYDPSLVTGMVSPTTDSLDSAPYLSRPQDNPSNTALFSSRAAFILRKLTDAPQAAPKAPITAPATHLMDSAHVETQVVTLVPLEVPKVAPLGGSRRLTCISLGHDVPHRSPQGCSPRRVTEAHLHLLGA</sequence>
<keyword evidence="3" id="KW-1185">Reference proteome</keyword>
<keyword evidence="1" id="KW-1133">Transmembrane helix</keyword>
<name>A0AAE0GKL6_9CHLO</name>
<dbReference type="Proteomes" id="UP001190700">
    <property type="component" value="Unassembled WGS sequence"/>
</dbReference>
<evidence type="ECO:0000256" key="1">
    <source>
        <dbReference type="SAM" id="Phobius"/>
    </source>
</evidence>
<feature type="transmembrane region" description="Helical" evidence="1">
    <location>
        <begin position="30"/>
        <end position="47"/>
    </location>
</feature>
<comment type="caution">
    <text evidence="2">The sequence shown here is derived from an EMBL/GenBank/DDBJ whole genome shotgun (WGS) entry which is preliminary data.</text>
</comment>
<evidence type="ECO:0000313" key="3">
    <source>
        <dbReference type="Proteomes" id="UP001190700"/>
    </source>
</evidence>
<proteinExistence type="predicted"/>
<keyword evidence="1" id="KW-0812">Transmembrane</keyword>
<reference evidence="2 3" key="1">
    <citation type="journal article" date="2015" name="Genome Biol. Evol.">
        <title>Comparative Genomics of a Bacterivorous Green Alga Reveals Evolutionary Causalities and Consequences of Phago-Mixotrophic Mode of Nutrition.</title>
        <authorList>
            <person name="Burns J.A."/>
            <person name="Paasch A."/>
            <person name="Narechania A."/>
            <person name="Kim E."/>
        </authorList>
    </citation>
    <scope>NUCLEOTIDE SEQUENCE [LARGE SCALE GENOMIC DNA]</scope>
    <source>
        <strain evidence="2 3">PLY_AMNH</strain>
    </source>
</reference>
<protein>
    <recommendedName>
        <fullName evidence="4">Transmembrane protein</fullName>
    </recommendedName>
</protein>
<keyword evidence="1" id="KW-0472">Membrane</keyword>
<accession>A0AAE0GKL6</accession>
<dbReference type="EMBL" id="LGRX02004726">
    <property type="protein sequence ID" value="KAK3279683.1"/>
    <property type="molecule type" value="Genomic_DNA"/>
</dbReference>
<evidence type="ECO:0000313" key="2">
    <source>
        <dbReference type="EMBL" id="KAK3279683.1"/>
    </source>
</evidence>
<evidence type="ECO:0008006" key="4">
    <source>
        <dbReference type="Google" id="ProtNLM"/>
    </source>
</evidence>
<dbReference type="AlphaFoldDB" id="A0AAE0GKL6"/>